<dbReference type="InterPro" id="IPR003004">
    <property type="entry name" value="GspF/PilC"/>
</dbReference>
<comment type="similarity">
    <text evidence="2 9">Belongs to the GSP F family.</text>
</comment>
<accession>A0AAU9D1K5</accession>
<feature type="transmembrane region" description="Helical" evidence="10">
    <location>
        <begin position="374"/>
        <end position="395"/>
    </location>
</feature>
<comment type="subcellular location">
    <subcellularLocation>
        <location evidence="1">Cell inner membrane</location>
        <topology evidence="1">Multi-pass membrane protein</topology>
    </subcellularLocation>
    <subcellularLocation>
        <location evidence="9">Cell membrane</location>
        <topology evidence="9">Multi-pass membrane protein</topology>
    </subcellularLocation>
</comment>
<evidence type="ECO:0000256" key="10">
    <source>
        <dbReference type="SAM" id="Phobius"/>
    </source>
</evidence>
<keyword evidence="7 10" id="KW-1133">Transmembrane helix</keyword>
<feature type="transmembrane region" description="Helical" evidence="10">
    <location>
        <begin position="169"/>
        <end position="190"/>
    </location>
</feature>
<dbReference type="InterPro" id="IPR042094">
    <property type="entry name" value="T2SS_GspF_sf"/>
</dbReference>
<evidence type="ECO:0000256" key="3">
    <source>
        <dbReference type="ARBA" id="ARBA00022448"/>
    </source>
</evidence>
<evidence type="ECO:0000256" key="5">
    <source>
        <dbReference type="ARBA" id="ARBA00022519"/>
    </source>
</evidence>
<dbReference type="PANTHER" id="PTHR30012">
    <property type="entry name" value="GENERAL SECRETION PATHWAY PROTEIN"/>
    <property type="match status" value="1"/>
</dbReference>
<dbReference type="EMBL" id="AP027059">
    <property type="protein sequence ID" value="BDU49849.1"/>
    <property type="molecule type" value="Genomic_DNA"/>
</dbReference>
<organism evidence="12 13">
    <name type="scientific">Haliovirga abyssi</name>
    <dbReference type="NCBI Taxonomy" id="2996794"/>
    <lineage>
        <taxon>Bacteria</taxon>
        <taxon>Fusobacteriati</taxon>
        <taxon>Fusobacteriota</taxon>
        <taxon>Fusobacteriia</taxon>
        <taxon>Fusobacteriales</taxon>
        <taxon>Haliovirgaceae</taxon>
        <taxon>Haliovirga</taxon>
    </lineage>
</organism>
<evidence type="ECO:0000256" key="8">
    <source>
        <dbReference type="ARBA" id="ARBA00023136"/>
    </source>
</evidence>
<evidence type="ECO:0000313" key="13">
    <source>
        <dbReference type="Proteomes" id="UP001321582"/>
    </source>
</evidence>
<keyword evidence="5" id="KW-0997">Cell inner membrane</keyword>
<gene>
    <name evidence="12" type="ORF">HLVA_04180</name>
</gene>
<reference evidence="12 13" key="1">
    <citation type="submission" date="2022-11" db="EMBL/GenBank/DDBJ databases">
        <title>Haliovirga abyssi gen. nov., sp. nov., a mesophilic fermentative bacterium isolated from the Iheya North hydrothermal field and the proposal of Haliovirgaceae fam. nov.</title>
        <authorList>
            <person name="Miyazaki U."/>
            <person name="Tame A."/>
            <person name="Miyazaki J."/>
            <person name="Takai K."/>
            <person name="Sawayama S."/>
            <person name="Kitajima M."/>
            <person name="Okamoto A."/>
            <person name="Nakagawa S."/>
        </authorList>
    </citation>
    <scope>NUCLEOTIDE SEQUENCE [LARGE SCALE GENOMIC DNA]</scope>
    <source>
        <strain evidence="12 13">IC12</strain>
    </source>
</reference>
<feature type="transmembrane region" description="Helical" evidence="10">
    <location>
        <begin position="210"/>
        <end position="237"/>
    </location>
</feature>
<evidence type="ECO:0000256" key="4">
    <source>
        <dbReference type="ARBA" id="ARBA00022475"/>
    </source>
</evidence>
<dbReference type="GO" id="GO:0005886">
    <property type="term" value="C:plasma membrane"/>
    <property type="evidence" value="ECO:0007669"/>
    <property type="project" value="UniProtKB-SubCell"/>
</dbReference>
<dbReference type="PANTHER" id="PTHR30012:SF7">
    <property type="entry name" value="PROTEIN TRANSPORT PROTEIN HOFC HOMOLOG"/>
    <property type="match status" value="1"/>
</dbReference>
<keyword evidence="4" id="KW-1003">Cell membrane</keyword>
<evidence type="ECO:0000313" key="12">
    <source>
        <dbReference type="EMBL" id="BDU49849.1"/>
    </source>
</evidence>
<dbReference type="AlphaFoldDB" id="A0AAU9D1K5"/>
<dbReference type="GO" id="GO:0015628">
    <property type="term" value="P:protein secretion by the type II secretion system"/>
    <property type="evidence" value="ECO:0007669"/>
    <property type="project" value="TreeGrafter"/>
</dbReference>
<name>A0AAU9D1K5_9FUSO</name>
<dbReference type="Proteomes" id="UP001321582">
    <property type="component" value="Chromosome"/>
</dbReference>
<feature type="domain" description="Type II secretion system protein GspF" evidence="11">
    <location>
        <begin position="271"/>
        <end position="393"/>
    </location>
</feature>
<keyword evidence="3 9" id="KW-0813">Transport</keyword>
<feature type="domain" description="Type II secretion system protein GspF" evidence="11">
    <location>
        <begin position="71"/>
        <end position="191"/>
    </location>
</feature>
<evidence type="ECO:0000259" key="11">
    <source>
        <dbReference type="Pfam" id="PF00482"/>
    </source>
</evidence>
<evidence type="ECO:0000256" key="2">
    <source>
        <dbReference type="ARBA" id="ARBA00005745"/>
    </source>
</evidence>
<dbReference type="Gene3D" id="1.20.81.30">
    <property type="entry name" value="Type II secretion system (T2SS), domain F"/>
    <property type="match status" value="2"/>
</dbReference>
<evidence type="ECO:0000256" key="7">
    <source>
        <dbReference type="ARBA" id="ARBA00022989"/>
    </source>
</evidence>
<evidence type="ECO:0000256" key="9">
    <source>
        <dbReference type="RuleBase" id="RU003923"/>
    </source>
</evidence>
<dbReference type="InterPro" id="IPR018076">
    <property type="entry name" value="T2SS_GspF_dom"/>
</dbReference>
<keyword evidence="8 10" id="KW-0472">Membrane</keyword>
<keyword evidence="6 9" id="KW-0812">Transmembrane</keyword>
<keyword evidence="13" id="KW-1185">Reference proteome</keyword>
<dbReference type="PROSITE" id="PS00874">
    <property type="entry name" value="T2SP_F"/>
    <property type="match status" value="1"/>
</dbReference>
<dbReference type="RefSeq" id="WP_307904791.1">
    <property type="nucleotide sequence ID" value="NZ_AP027059.1"/>
</dbReference>
<dbReference type="InterPro" id="IPR001992">
    <property type="entry name" value="T2SS_GspF/T4SS_PilC_CS"/>
</dbReference>
<dbReference type="FunFam" id="1.20.81.30:FF:000001">
    <property type="entry name" value="Type II secretion system protein F"/>
    <property type="match status" value="2"/>
</dbReference>
<proteinExistence type="inferred from homology"/>
<evidence type="ECO:0000256" key="6">
    <source>
        <dbReference type="ARBA" id="ARBA00022692"/>
    </source>
</evidence>
<evidence type="ECO:0000256" key="1">
    <source>
        <dbReference type="ARBA" id="ARBA00004429"/>
    </source>
</evidence>
<protein>
    <submittedName>
        <fullName evidence="12">Phytochrome sensor protein</fullName>
    </submittedName>
</protein>
<dbReference type="Pfam" id="PF00482">
    <property type="entry name" value="T2SSF"/>
    <property type="match status" value="2"/>
</dbReference>
<sequence length="403" mass="44823">MPIYKYKARDRDGLAISGELEVDNEDMLAKKLDRMGYILTSVKETDSLLGKDIFESFRKVKSKNIVEFSVELSTLIEAGVPLLGGLEVLMEQIEDKLLKNIITQVHKDVSGGMSFSEALSKHKKTFPNLYVSMIRAGEATGELDTILKSLAIFLEVNENNRSKVKAAMMYPMAMFGVSFLVVIFLIVVVLPNFVEIFKSAGVKLPLPTRIVLGFSDILITKWIYIILLISGSIYGLVRYYKTDKGRYYIDLLKFKIPIFGNLTKKSEIAMFTRTFGTLIKSSVPILQALDIVKNTAKNKAISVVIENIRNSVRQGGSVSEQLEISGIFPKLVSKMVSVGEDSGALDKMLVKIADFYDTEVENSIKGLTSILEPVMIVGMGLVIGVIVLSVMLPMFDMMQVARR</sequence>
<dbReference type="KEGG" id="haby:HLVA_04180"/>
<dbReference type="PRINTS" id="PR00812">
    <property type="entry name" value="BCTERIALGSPF"/>
</dbReference>